<accession>A0ABT2YFH9</accession>
<reference evidence="2 3" key="1">
    <citation type="submission" date="2021-11" db="EMBL/GenBank/DDBJ databases">
        <authorList>
            <person name="Liang Q."/>
            <person name="Mou H."/>
            <person name="Liu Z."/>
        </authorList>
    </citation>
    <scope>NUCLEOTIDE SEQUENCE [LARGE SCALE GENOMIC DNA]</scope>
    <source>
        <strain evidence="2 3">CHU3</strain>
    </source>
</reference>
<sequence>MSAALIARQRALLEALLGRADASSIGLLGLPGVRDEQGGAAAQRGLRAYRLNAQVLAAKTLGAVFGRIQQVLGDESFAAMAWSFWRRSPPERGDLGLWGERLPEFLAGQDSMDLWLCDLARLEWAAHIAERAADSELDAASLTLLSEQEPERLSLRMRPGLQLLRVQSTAWALWSGSDDAEDDAEDCGATVTVVMARKAWRAEGFCLPLGASALMDALLGGANLDQAVQQAFVAEADFDFSAWLQSALLNGWLQGAEHRI</sequence>
<dbReference type="RefSeq" id="WP_263571401.1">
    <property type="nucleotide sequence ID" value="NZ_JAJIRN010000005.1"/>
</dbReference>
<comment type="caution">
    <text evidence="2">The sequence shown here is derived from an EMBL/GenBank/DDBJ whole genome shotgun (WGS) entry which is preliminary data.</text>
</comment>
<proteinExistence type="predicted"/>
<protein>
    <submittedName>
        <fullName evidence="2">DNA-binding domain-containing protein</fullName>
    </submittedName>
</protein>
<evidence type="ECO:0000313" key="2">
    <source>
        <dbReference type="EMBL" id="MCV2368805.1"/>
    </source>
</evidence>
<organism evidence="2 3">
    <name type="scientific">Roseateles oligotrophus</name>
    <dbReference type="NCBI Taxonomy" id="1769250"/>
    <lineage>
        <taxon>Bacteria</taxon>
        <taxon>Pseudomonadati</taxon>
        <taxon>Pseudomonadota</taxon>
        <taxon>Betaproteobacteria</taxon>
        <taxon>Burkholderiales</taxon>
        <taxon>Sphaerotilaceae</taxon>
        <taxon>Roseateles</taxon>
    </lineage>
</organism>
<dbReference type="Proteomes" id="UP001209701">
    <property type="component" value="Unassembled WGS sequence"/>
</dbReference>
<keyword evidence="3" id="KW-1185">Reference proteome</keyword>
<gene>
    <name evidence="2" type="ORF">LNV07_12000</name>
</gene>
<evidence type="ECO:0000313" key="3">
    <source>
        <dbReference type="Proteomes" id="UP001209701"/>
    </source>
</evidence>
<dbReference type="GO" id="GO:0003677">
    <property type="term" value="F:DNA binding"/>
    <property type="evidence" value="ECO:0007669"/>
    <property type="project" value="UniProtKB-KW"/>
</dbReference>
<feature type="domain" description="Putative DNA-binding" evidence="1">
    <location>
        <begin position="9"/>
        <end position="106"/>
    </location>
</feature>
<dbReference type="EMBL" id="JAJIRN010000005">
    <property type="protein sequence ID" value="MCV2368805.1"/>
    <property type="molecule type" value="Genomic_DNA"/>
</dbReference>
<dbReference type="Pfam" id="PF09836">
    <property type="entry name" value="DUF2063"/>
    <property type="match status" value="1"/>
</dbReference>
<dbReference type="InterPro" id="IPR018640">
    <property type="entry name" value="DUF2063"/>
</dbReference>
<evidence type="ECO:0000259" key="1">
    <source>
        <dbReference type="Pfam" id="PF09836"/>
    </source>
</evidence>
<keyword evidence="2" id="KW-0238">DNA-binding</keyword>
<name>A0ABT2YFH9_9BURK</name>